<sequence>LNVHFLTGCSKKKTLNNAGTVISNWARYFLRHVRDVISTKVH</sequence>
<protein>
    <submittedName>
        <fullName evidence="1">Uncharacterized protein</fullName>
    </submittedName>
</protein>
<proteinExistence type="predicted"/>
<comment type="caution">
    <text evidence="1">The sequence shown here is derived from an EMBL/GenBank/DDBJ whole genome shotgun (WGS) entry which is preliminary data.</text>
</comment>
<organism evidence="1 2">
    <name type="scientific">Trichinella murrelli</name>
    <dbReference type="NCBI Taxonomy" id="144512"/>
    <lineage>
        <taxon>Eukaryota</taxon>
        <taxon>Metazoa</taxon>
        <taxon>Ecdysozoa</taxon>
        <taxon>Nematoda</taxon>
        <taxon>Enoplea</taxon>
        <taxon>Dorylaimia</taxon>
        <taxon>Trichinellida</taxon>
        <taxon>Trichinellidae</taxon>
        <taxon>Trichinella</taxon>
    </lineage>
</organism>
<feature type="non-terminal residue" evidence="1">
    <location>
        <position position="1"/>
    </location>
</feature>
<accession>A0A0V0UF15</accession>
<dbReference type="Proteomes" id="UP000055048">
    <property type="component" value="Unassembled WGS sequence"/>
</dbReference>
<keyword evidence="2" id="KW-1185">Reference proteome</keyword>
<dbReference type="AlphaFoldDB" id="A0A0V0UF15"/>
<gene>
    <name evidence="1" type="ORF">T05_7982</name>
</gene>
<evidence type="ECO:0000313" key="1">
    <source>
        <dbReference type="EMBL" id="KRX49383.1"/>
    </source>
</evidence>
<evidence type="ECO:0000313" key="2">
    <source>
        <dbReference type="Proteomes" id="UP000055048"/>
    </source>
</evidence>
<dbReference type="EMBL" id="JYDJ01000017">
    <property type="protein sequence ID" value="KRX49383.1"/>
    <property type="molecule type" value="Genomic_DNA"/>
</dbReference>
<reference evidence="1 2" key="1">
    <citation type="submission" date="2015-01" db="EMBL/GenBank/DDBJ databases">
        <title>Evolution of Trichinella species and genotypes.</title>
        <authorList>
            <person name="Korhonen P.K."/>
            <person name="Edoardo P."/>
            <person name="Giuseppe L.R."/>
            <person name="Gasser R.B."/>
        </authorList>
    </citation>
    <scope>NUCLEOTIDE SEQUENCE [LARGE SCALE GENOMIC DNA]</scope>
    <source>
        <strain evidence="1">ISS417</strain>
    </source>
</reference>
<name>A0A0V0UF15_9BILA</name>